<dbReference type="RefSeq" id="WP_177221259.1">
    <property type="nucleotide sequence ID" value="NZ_FOFR01000011.1"/>
</dbReference>
<proteinExistence type="predicted"/>
<protein>
    <submittedName>
        <fullName evidence="2">Immunity protein 35</fullName>
    </submittedName>
</protein>
<evidence type="ECO:0000313" key="2">
    <source>
        <dbReference type="EMBL" id="SER43304.1"/>
    </source>
</evidence>
<reference evidence="3" key="1">
    <citation type="submission" date="2016-10" db="EMBL/GenBank/DDBJ databases">
        <authorList>
            <person name="Varghese N."/>
            <person name="Submissions S."/>
        </authorList>
    </citation>
    <scope>NUCLEOTIDE SEQUENCE [LARGE SCALE GENOMIC DNA]</scope>
    <source>
        <strain evidence="3">CGMCC 4.3525</strain>
    </source>
</reference>
<feature type="domain" description="Immunity protein 35" evidence="1">
    <location>
        <begin position="6"/>
        <end position="88"/>
    </location>
</feature>
<dbReference type="AlphaFoldDB" id="A0A1H9P4S8"/>
<dbReference type="Pfam" id="PF15567">
    <property type="entry name" value="Imm35"/>
    <property type="match status" value="1"/>
</dbReference>
<name>A0A1H9P4S8_9PSEU</name>
<dbReference type="EMBL" id="FOFR01000011">
    <property type="protein sequence ID" value="SER43304.1"/>
    <property type="molecule type" value="Genomic_DNA"/>
</dbReference>
<organism evidence="2 3">
    <name type="scientific">Lentzea xinjiangensis</name>
    <dbReference type="NCBI Taxonomy" id="402600"/>
    <lineage>
        <taxon>Bacteria</taxon>
        <taxon>Bacillati</taxon>
        <taxon>Actinomycetota</taxon>
        <taxon>Actinomycetes</taxon>
        <taxon>Pseudonocardiales</taxon>
        <taxon>Pseudonocardiaceae</taxon>
        <taxon>Lentzea</taxon>
    </lineage>
</organism>
<accession>A0A1H9P4S8</accession>
<dbReference type="InterPro" id="IPR029082">
    <property type="entry name" value="Imm35"/>
</dbReference>
<dbReference type="Proteomes" id="UP000199352">
    <property type="component" value="Unassembled WGS sequence"/>
</dbReference>
<keyword evidence="3" id="KW-1185">Reference proteome</keyword>
<sequence>MEVTRADAVERARTALQDHYGKDLHDDELGTVVVQEELVEEYPAAWLVPFASEHFIRTGDLNYALVPSVLLVPKDGSPAHYPPSAIPVVEYLENVASGRTQWLG</sequence>
<evidence type="ECO:0000313" key="3">
    <source>
        <dbReference type="Proteomes" id="UP000199352"/>
    </source>
</evidence>
<gene>
    <name evidence="2" type="ORF">SAMN05216188_111151</name>
</gene>
<evidence type="ECO:0000259" key="1">
    <source>
        <dbReference type="Pfam" id="PF15567"/>
    </source>
</evidence>